<dbReference type="InterPro" id="IPR036179">
    <property type="entry name" value="Ig-like_dom_sf"/>
</dbReference>
<evidence type="ECO:0000313" key="5">
    <source>
        <dbReference type="EMBL" id="RWS09153.1"/>
    </source>
</evidence>
<dbReference type="InterPro" id="IPR013783">
    <property type="entry name" value="Ig-like_fold"/>
</dbReference>
<dbReference type="PANTHER" id="PTHR23278">
    <property type="entry name" value="SIDESTEP PROTEIN"/>
    <property type="match status" value="1"/>
</dbReference>
<evidence type="ECO:0000256" key="3">
    <source>
        <dbReference type="ARBA" id="ARBA00023157"/>
    </source>
</evidence>
<dbReference type="AlphaFoldDB" id="A0A443R1M6"/>
<dbReference type="Gene3D" id="2.60.40.10">
    <property type="entry name" value="Immunoglobulins"/>
    <property type="match status" value="3"/>
</dbReference>
<dbReference type="PROSITE" id="PS50835">
    <property type="entry name" value="IG_LIKE"/>
    <property type="match status" value="2"/>
</dbReference>
<feature type="non-terminal residue" evidence="5">
    <location>
        <position position="1"/>
    </location>
</feature>
<dbReference type="PANTHER" id="PTHR23278:SF32">
    <property type="entry name" value="NEUROMUSCULIN, ISOFORM E"/>
    <property type="match status" value="1"/>
</dbReference>
<dbReference type="InterPro" id="IPR013162">
    <property type="entry name" value="CD80_C2-set"/>
</dbReference>
<comment type="caution">
    <text evidence="5">The sequence shown here is derived from an EMBL/GenBank/DDBJ whole genome shotgun (WGS) entry which is preliminary data.</text>
</comment>
<dbReference type="Proteomes" id="UP000285301">
    <property type="component" value="Unassembled WGS sequence"/>
</dbReference>
<gene>
    <name evidence="5" type="ORF">B4U79_03719</name>
</gene>
<organism evidence="5 6">
    <name type="scientific">Dinothrombium tinctorium</name>
    <dbReference type="NCBI Taxonomy" id="1965070"/>
    <lineage>
        <taxon>Eukaryota</taxon>
        <taxon>Metazoa</taxon>
        <taxon>Ecdysozoa</taxon>
        <taxon>Arthropoda</taxon>
        <taxon>Chelicerata</taxon>
        <taxon>Arachnida</taxon>
        <taxon>Acari</taxon>
        <taxon>Acariformes</taxon>
        <taxon>Trombidiformes</taxon>
        <taxon>Prostigmata</taxon>
        <taxon>Anystina</taxon>
        <taxon>Parasitengona</taxon>
        <taxon>Trombidioidea</taxon>
        <taxon>Trombidiidae</taxon>
        <taxon>Dinothrombium</taxon>
    </lineage>
</organism>
<protein>
    <recommendedName>
        <fullName evidence="4">Ig-like domain-containing protein</fullName>
    </recommendedName>
</protein>
<dbReference type="SMART" id="SM00409">
    <property type="entry name" value="IG"/>
    <property type="match status" value="2"/>
</dbReference>
<accession>A0A443R1M6</accession>
<feature type="non-terminal residue" evidence="5">
    <location>
        <position position="326"/>
    </location>
</feature>
<sequence length="326" mass="36108">PSVNGIFGGRSVVPCNISVPFDDSVILILWYKDDTTGAPIYSVDGRFSEGLVNAEHFQSKSLENRAIFEISSLPPSLIIDSTKEEDDGLYFCRMDFKWSRTIIKSIFLNVVGELTSSCSESMHLVPPHKLLITNENGVQFRSTAGPFNEGEDAMLQCIVKGVKPLSVQIANSGKHLLAGKQIEIICQTHGSRPPAQITWTLAGKVIPHSREAYSEEGNVSTSVLELIPTAENNASLLVCKSENHRFVNSSLEDSWTLNILYKPFVQLSTANAVQKRKLISLQEESSLKLECLINANPSPTDRRWFFNEQQLQNDTSIQGTIAIILL</sequence>
<dbReference type="InterPro" id="IPR007110">
    <property type="entry name" value="Ig-like_dom"/>
</dbReference>
<evidence type="ECO:0000256" key="1">
    <source>
        <dbReference type="ARBA" id="ARBA00004167"/>
    </source>
</evidence>
<dbReference type="Pfam" id="PF08205">
    <property type="entry name" value="C2-set_2"/>
    <property type="match status" value="1"/>
</dbReference>
<feature type="domain" description="Ig-like" evidence="4">
    <location>
        <begin position="1"/>
        <end position="103"/>
    </location>
</feature>
<dbReference type="OrthoDB" id="6481297at2759"/>
<dbReference type="EMBL" id="NCKU01002631">
    <property type="protein sequence ID" value="RWS09153.1"/>
    <property type="molecule type" value="Genomic_DNA"/>
</dbReference>
<keyword evidence="2" id="KW-0472">Membrane</keyword>
<keyword evidence="6" id="KW-1185">Reference proteome</keyword>
<keyword evidence="3" id="KW-1015">Disulfide bond</keyword>
<proteinExistence type="predicted"/>
<dbReference type="InterPro" id="IPR003599">
    <property type="entry name" value="Ig_sub"/>
</dbReference>
<feature type="domain" description="Ig-like" evidence="4">
    <location>
        <begin position="164"/>
        <end position="258"/>
    </location>
</feature>
<dbReference type="SUPFAM" id="SSF48726">
    <property type="entry name" value="Immunoglobulin"/>
    <property type="match status" value="2"/>
</dbReference>
<dbReference type="GO" id="GO:0016020">
    <property type="term" value="C:membrane"/>
    <property type="evidence" value="ECO:0007669"/>
    <property type="project" value="UniProtKB-SubCell"/>
</dbReference>
<name>A0A443R1M6_9ACAR</name>
<evidence type="ECO:0000313" key="6">
    <source>
        <dbReference type="Proteomes" id="UP000285301"/>
    </source>
</evidence>
<comment type="subcellular location">
    <subcellularLocation>
        <location evidence="1">Membrane</location>
        <topology evidence="1">Single-pass membrane protein</topology>
    </subcellularLocation>
</comment>
<dbReference type="STRING" id="1965070.A0A443R1M6"/>
<reference evidence="5 6" key="1">
    <citation type="journal article" date="2018" name="Gigascience">
        <title>Genomes of trombidid mites reveal novel predicted allergens and laterally-transferred genes associated with secondary metabolism.</title>
        <authorList>
            <person name="Dong X."/>
            <person name="Chaisiri K."/>
            <person name="Xia D."/>
            <person name="Armstrong S.D."/>
            <person name="Fang Y."/>
            <person name="Donnelly M.J."/>
            <person name="Kadowaki T."/>
            <person name="McGarry J.W."/>
            <person name="Darby A.C."/>
            <person name="Makepeace B.L."/>
        </authorList>
    </citation>
    <scope>NUCLEOTIDE SEQUENCE [LARGE SCALE GENOMIC DNA]</scope>
    <source>
        <strain evidence="5">UoL-WK</strain>
    </source>
</reference>
<evidence type="ECO:0000259" key="4">
    <source>
        <dbReference type="PROSITE" id="PS50835"/>
    </source>
</evidence>
<evidence type="ECO:0000256" key="2">
    <source>
        <dbReference type="ARBA" id="ARBA00023136"/>
    </source>
</evidence>